<evidence type="ECO:0000313" key="1">
    <source>
        <dbReference type="EMBL" id="CAG9939951.1"/>
    </source>
</evidence>
<protein>
    <submittedName>
        <fullName evidence="1">Uncharacterized protein</fullName>
    </submittedName>
</protein>
<reference evidence="1" key="2">
    <citation type="submission" date="2021-10" db="EMBL/GenBank/DDBJ databases">
        <authorList>
            <person name="Piombo E."/>
        </authorList>
    </citation>
    <scope>NUCLEOTIDE SEQUENCE</scope>
</reference>
<comment type="caution">
    <text evidence="1">The sequence shown here is derived from an EMBL/GenBank/DDBJ whole genome shotgun (WGS) entry which is preliminary data.</text>
</comment>
<sequence>MTRPPAHFSGDEEAPMRYWDNEASEAWSTEETIVLAQANQPLVTSPNGVEEVSVRVSEADIFVGKGDKLLQTKDYENAIEQYKKEPSSVEYMDKLCHAHMSIQAWNLSNWCLNAMMLNNRALCEIKLGNYPAAIADCDLALNLYPDL</sequence>
<proteinExistence type="predicted"/>
<keyword evidence="2" id="KW-1185">Reference proteome</keyword>
<organism evidence="1 2">
    <name type="scientific">Clonostachys rosea f. rosea IK726</name>
    <dbReference type="NCBI Taxonomy" id="1349383"/>
    <lineage>
        <taxon>Eukaryota</taxon>
        <taxon>Fungi</taxon>
        <taxon>Dikarya</taxon>
        <taxon>Ascomycota</taxon>
        <taxon>Pezizomycotina</taxon>
        <taxon>Sordariomycetes</taxon>
        <taxon>Hypocreomycetidae</taxon>
        <taxon>Hypocreales</taxon>
        <taxon>Bionectriaceae</taxon>
        <taxon>Clonostachys</taxon>
    </lineage>
</organism>
<dbReference type="EMBL" id="CADEHS020000004">
    <property type="protein sequence ID" value="CAG9939951.1"/>
    <property type="molecule type" value="Genomic_DNA"/>
</dbReference>
<evidence type="ECO:0000313" key="2">
    <source>
        <dbReference type="Proteomes" id="UP000836387"/>
    </source>
</evidence>
<name>A0ACA9THC4_BIOOC</name>
<dbReference type="Proteomes" id="UP000836387">
    <property type="component" value="Unassembled WGS sequence"/>
</dbReference>
<accession>A0ACA9THC4</accession>
<reference evidence="1" key="1">
    <citation type="submission" date="2020-04" db="EMBL/GenBank/DDBJ databases">
        <authorList>
            <person name="Broberg M."/>
        </authorList>
    </citation>
    <scope>NUCLEOTIDE SEQUENCE</scope>
</reference>
<gene>
    <name evidence="1" type="ORF">CRV2_00010278</name>
</gene>